<dbReference type="Pfam" id="PF02416">
    <property type="entry name" value="TatA_B_E"/>
    <property type="match status" value="1"/>
</dbReference>
<dbReference type="AlphaFoldDB" id="A0A9X3XAL8"/>
<keyword evidence="5" id="KW-0653">Protein transport</keyword>
<evidence type="ECO:0000256" key="7">
    <source>
        <dbReference type="ARBA" id="ARBA00023010"/>
    </source>
</evidence>
<keyword evidence="2" id="KW-0813">Transport</keyword>
<name>A0A9X3XAL8_9BACT</name>
<comment type="subcellular location">
    <subcellularLocation>
        <location evidence="1">Membrane</location>
        <topology evidence="1">Single-pass membrane protein</topology>
    </subcellularLocation>
</comment>
<dbReference type="GO" id="GO:0008320">
    <property type="term" value="F:protein transmembrane transporter activity"/>
    <property type="evidence" value="ECO:0007669"/>
    <property type="project" value="InterPro"/>
</dbReference>
<dbReference type="GO" id="GO:0043953">
    <property type="term" value="P:protein transport by the Tat complex"/>
    <property type="evidence" value="ECO:0007669"/>
    <property type="project" value="InterPro"/>
</dbReference>
<evidence type="ECO:0000313" key="11">
    <source>
        <dbReference type="Proteomes" id="UP001151081"/>
    </source>
</evidence>
<keyword evidence="4 9" id="KW-0812">Transmembrane</keyword>
<dbReference type="Gene3D" id="1.20.5.3310">
    <property type="match status" value="1"/>
</dbReference>
<evidence type="ECO:0000256" key="6">
    <source>
        <dbReference type="ARBA" id="ARBA00022989"/>
    </source>
</evidence>
<keyword evidence="7" id="KW-0811">Translocation</keyword>
<evidence type="ECO:0000256" key="1">
    <source>
        <dbReference type="ARBA" id="ARBA00004167"/>
    </source>
</evidence>
<dbReference type="InterPro" id="IPR003369">
    <property type="entry name" value="TatA/B/E"/>
</dbReference>
<accession>A0A9X3XAL8</accession>
<reference evidence="10 11" key="1">
    <citation type="submission" date="2021-04" db="EMBL/GenBank/DDBJ databases">
        <title>Genome analysis of Polyangium sp.</title>
        <authorList>
            <person name="Li Y."/>
            <person name="Wang J."/>
        </authorList>
    </citation>
    <scope>NUCLEOTIDE SEQUENCE [LARGE SCALE GENOMIC DNA]</scope>
    <source>
        <strain evidence="10 11">SDU14</strain>
    </source>
</reference>
<evidence type="ECO:0000256" key="5">
    <source>
        <dbReference type="ARBA" id="ARBA00022927"/>
    </source>
</evidence>
<protein>
    <submittedName>
        <fullName evidence="10">Twin-arginine translocase subunit TatB</fullName>
    </submittedName>
</protein>
<keyword evidence="8 9" id="KW-0472">Membrane</keyword>
<organism evidence="10 11">
    <name type="scientific">Polyangium jinanense</name>
    <dbReference type="NCBI Taxonomy" id="2829994"/>
    <lineage>
        <taxon>Bacteria</taxon>
        <taxon>Pseudomonadati</taxon>
        <taxon>Myxococcota</taxon>
        <taxon>Polyangia</taxon>
        <taxon>Polyangiales</taxon>
        <taxon>Polyangiaceae</taxon>
        <taxon>Polyangium</taxon>
    </lineage>
</organism>
<evidence type="ECO:0000256" key="3">
    <source>
        <dbReference type="ARBA" id="ARBA00022475"/>
    </source>
</evidence>
<evidence type="ECO:0000256" key="2">
    <source>
        <dbReference type="ARBA" id="ARBA00022448"/>
    </source>
</evidence>
<dbReference type="NCBIfam" id="TIGR01410">
    <property type="entry name" value="tatB"/>
    <property type="match status" value="1"/>
</dbReference>
<evidence type="ECO:0000256" key="4">
    <source>
        <dbReference type="ARBA" id="ARBA00022692"/>
    </source>
</evidence>
<keyword evidence="3" id="KW-1003">Cell membrane</keyword>
<dbReference type="EMBL" id="JAGTJJ010000027">
    <property type="protein sequence ID" value="MDC3985263.1"/>
    <property type="molecule type" value="Genomic_DNA"/>
</dbReference>
<keyword evidence="6 9" id="KW-1133">Transmembrane helix</keyword>
<feature type="transmembrane region" description="Helical" evidence="9">
    <location>
        <begin position="6"/>
        <end position="25"/>
    </location>
</feature>
<evidence type="ECO:0000313" key="10">
    <source>
        <dbReference type="EMBL" id="MDC3985263.1"/>
    </source>
</evidence>
<proteinExistence type="predicted"/>
<dbReference type="Proteomes" id="UP001151081">
    <property type="component" value="Unassembled WGS sequence"/>
</dbReference>
<dbReference type="GO" id="GO:0016020">
    <property type="term" value="C:membrane"/>
    <property type="evidence" value="ECO:0007669"/>
    <property type="project" value="InterPro"/>
</dbReference>
<gene>
    <name evidence="10" type="primary">tatB</name>
    <name evidence="10" type="ORF">KEG57_32595</name>
</gene>
<dbReference type="PRINTS" id="PR01506">
    <property type="entry name" value="TATBPROTEIN"/>
</dbReference>
<keyword evidence="11" id="KW-1185">Reference proteome</keyword>
<evidence type="ECO:0000256" key="9">
    <source>
        <dbReference type="SAM" id="Phobius"/>
    </source>
</evidence>
<comment type="caution">
    <text evidence="10">The sequence shown here is derived from an EMBL/GenBank/DDBJ whole genome shotgun (WGS) entry which is preliminary data.</text>
</comment>
<evidence type="ECO:0000256" key="8">
    <source>
        <dbReference type="ARBA" id="ARBA00023136"/>
    </source>
</evidence>
<dbReference type="InterPro" id="IPR018448">
    <property type="entry name" value="TatB"/>
</dbReference>
<dbReference type="RefSeq" id="WP_272424122.1">
    <property type="nucleotide sequence ID" value="NZ_JAGTJJ010000027.1"/>
</dbReference>
<sequence>MFGLSFGEMVVVVLVAIVVVGPRHLPSMMRTAGQWVTRIRRMSTDLRAQSGIDQLLREEGIDRSIQEIRALSNVNVLDGLEKLAVPTAATTSPATAAATVTAAAASAPLPSAETVEILREREYPRVGCDAYDAMPDDAAPYVDGQPEPLAHLPLGVVATDDPTSRVVTKEPSAAS</sequence>